<dbReference type="EMBL" id="SAIY01000003">
    <property type="protein sequence ID" value="NGM12986.1"/>
    <property type="molecule type" value="Genomic_DNA"/>
</dbReference>
<evidence type="ECO:0000259" key="1">
    <source>
        <dbReference type="PROSITE" id="PS50943"/>
    </source>
</evidence>
<dbReference type="InterPro" id="IPR010982">
    <property type="entry name" value="Lambda_DNA-bd_dom_sf"/>
</dbReference>
<dbReference type="CDD" id="cd00093">
    <property type="entry name" value="HTH_XRE"/>
    <property type="match status" value="1"/>
</dbReference>
<protein>
    <submittedName>
        <fullName evidence="2">Helix-turn-helix transcriptional regulator</fullName>
    </submittedName>
</protein>
<dbReference type="Pfam" id="PF13560">
    <property type="entry name" value="HTH_31"/>
    <property type="match status" value="1"/>
</dbReference>
<gene>
    <name evidence="2" type="ORF">ENC19_10115</name>
</gene>
<dbReference type="InterPro" id="IPR001387">
    <property type="entry name" value="Cro/C1-type_HTH"/>
</dbReference>
<comment type="caution">
    <text evidence="2">The sequence shown here is derived from an EMBL/GenBank/DDBJ whole genome shotgun (WGS) entry which is preliminary data.</text>
</comment>
<dbReference type="AlphaFoldDB" id="A0A6M1KVZ6"/>
<name>A0A6M1KVZ6_9ACTN</name>
<dbReference type="Proteomes" id="UP000478148">
    <property type="component" value="Unassembled WGS sequence"/>
</dbReference>
<dbReference type="RefSeq" id="WP_164447362.1">
    <property type="nucleotide sequence ID" value="NZ_SAIY01000003.1"/>
</dbReference>
<evidence type="ECO:0000313" key="2">
    <source>
        <dbReference type="EMBL" id="NGM12986.1"/>
    </source>
</evidence>
<reference evidence="2 3" key="1">
    <citation type="submission" date="2020-02" db="EMBL/GenBank/DDBJ databases">
        <title>Draft Genome Sequence of Verrucosispora sp. Strain CWR15, Isolated from Gulf of Mexico Sponge.</title>
        <authorList>
            <person name="Kennedy S.J."/>
            <person name="Cella E."/>
            <person name="Azarian T."/>
            <person name="Baker B.J."/>
            <person name="Shaw L.N."/>
        </authorList>
    </citation>
    <scope>NUCLEOTIDE SEQUENCE [LARGE SCALE GENOMIC DNA]</scope>
    <source>
        <strain evidence="2 3">CWR15</strain>
    </source>
</reference>
<dbReference type="SUPFAM" id="SSF47413">
    <property type="entry name" value="lambda repressor-like DNA-binding domains"/>
    <property type="match status" value="1"/>
</dbReference>
<dbReference type="Gene3D" id="1.10.260.40">
    <property type="entry name" value="lambda repressor-like DNA-binding domains"/>
    <property type="match status" value="1"/>
</dbReference>
<accession>A0A6M1KVZ6</accession>
<sequence length="404" mass="44258">MTSQEQPKPGQRVERLRRAAGLSRERLANLSGLSATTVKFIENGRRSLTLRAAQQMAPHLGVRDLGDLFGPSVALSLDGRVSHPAVHEVRRALTAWHIVLDGEPESTDYLRGAVDSAWQTWHTSRNQRTAVGEILPCLLGATQRAARLHSGDARRESLALLAQAYHLAQGYLAWHGDRELVWLTVDRGMTAAMDADDPLAIARASWFAAHLLRSVGRGDEALERLREARGLIEPRVADSGPEWAEVLADLHLCAALTRARTGDQGAWSDWDTARSIVDRALPEGFVGLRTRVSRPLVDVYAVMCAVDLGDPDEAQRRAHALDPASIPSTERRGRHYVELARSADLEGAREATLHLLARAEATSPETVRYSPVAQDMVTRLCHEAPASIRAEAVDLARRIGASDL</sequence>
<proteinExistence type="predicted"/>
<keyword evidence="3" id="KW-1185">Reference proteome</keyword>
<dbReference type="PROSITE" id="PS50943">
    <property type="entry name" value="HTH_CROC1"/>
    <property type="match status" value="1"/>
</dbReference>
<dbReference type="SMART" id="SM00530">
    <property type="entry name" value="HTH_XRE"/>
    <property type="match status" value="1"/>
</dbReference>
<evidence type="ECO:0000313" key="3">
    <source>
        <dbReference type="Proteomes" id="UP000478148"/>
    </source>
</evidence>
<organism evidence="2 3">
    <name type="scientific">Verrucosispora sioxanthis</name>
    <dbReference type="NCBI Taxonomy" id="2499994"/>
    <lineage>
        <taxon>Bacteria</taxon>
        <taxon>Bacillati</taxon>
        <taxon>Actinomycetota</taxon>
        <taxon>Actinomycetes</taxon>
        <taxon>Micromonosporales</taxon>
        <taxon>Micromonosporaceae</taxon>
        <taxon>Micromonospora</taxon>
    </lineage>
</organism>
<dbReference type="GO" id="GO:0003677">
    <property type="term" value="F:DNA binding"/>
    <property type="evidence" value="ECO:0007669"/>
    <property type="project" value="InterPro"/>
</dbReference>
<feature type="domain" description="HTH cro/C1-type" evidence="1">
    <location>
        <begin position="13"/>
        <end position="68"/>
    </location>
</feature>